<dbReference type="PROSITE" id="PS51462">
    <property type="entry name" value="NUDIX"/>
    <property type="match status" value="1"/>
</dbReference>
<dbReference type="InterPro" id="IPR000086">
    <property type="entry name" value="NUDIX_hydrolase_dom"/>
</dbReference>
<proteinExistence type="predicted"/>
<gene>
    <name evidence="2" type="ORF">S03H2_68900</name>
</gene>
<dbReference type="Pfam" id="PF00293">
    <property type="entry name" value="NUDIX"/>
    <property type="match status" value="1"/>
</dbReference>
<evidence type="ECO:0000313" key="2">
    <source>
        <dbReference type="EMBL" id="GAH92915.1"/>
    </source>
</evidence>
<dbReference type="EMBL" id="BARU01045395">
    <property type="protein sequence ID" value="GAH92915.1"/>
    <property type="molecule type" value="Genomic_DNA"/>
</dbReference>
<feature type="non-terminal residue" evidence="2">
    <location>
        <position position="1"/>
    </location>
</feature>
<dbReference type="Gene3D" id="3.90.79.10">
    <property type="entry name" value="Nucleoside Triphosphate Pyrophosphohydrolase"/>
    <property type="match status" value="1"/>
</dbReference>
<organism evidence="2">
    <name type="scientific">marine sediment metagenome</name>
    <dbReference type="NCBI Taxonomy" id="412755"/>
    <lineage>
        <taxon>unclassified sequences</taxon>
        <taxon>metagenomes</taxon>
        <taxon>ecological metagenomes</taxon>
    </lineage>
</organism>
<comment type="caution">
    <text evidence="2">The sequence shown here is derived from an EMBL/GenBank/DDBJ whole genome shotgun (WGS) entry which is preliminary data.</text>
</comment>
<protein>
    <recommendedName>
        <fullName evidence="1">Nudix hydrolase domain-containing protein</fullName>
    </recommendedName>
</protein>
<dbReference type="InterPro" id="IPR015797">
    <property type="entry name" value="NUDIX_hydrolase-like_dom_sf"/>
</dbReference>
<reference evidence="2" key="1">
    <citation type="journal article" date="2014" name="Front. Microbiol.">
        <title>High frequency of phylogenetically diverse reductive dehalogenase-homologous genes in deep subseafloor sedimentary metagenomes.</title>
        <authorList>
            <person name="Kawai M."/>
            <person name="Futagami T."/>
            <person name="Toyoda A."/>
            <person name="Takaki Y."/>
            <person name="Nishi S."/>
            <person name="Hori S."/>
            <person name="Arai W."/>
            <person name="Tsubouchi T."/>
            <person name="Morono Y."/>
            <person name="Uchiyama I."/>
            <person name="Ito T."/>
            <person name="Fujiyama A."/>
            <person name="Inagaki F."/>
            <person name="Takami H."/>
        </authorList>
    </citation>
    <scope>NUCLEOTIDE SEQUENCE</scope>
    <source>
        <strain evidence="2">Expedition CK06-06</strain>
    </source>
</reference>
<sequence length="106" mass="12563">SDESPNVGIVREVKEETGLDVEVIMPVDTGFFYRGSKEFPMVFISYYCKYITGEVKLDWEHSEFDWITLDEAIENQDLKHFSKMFINLKNLKKYLPESFRFEFSSI</sequence>
<dbReference type="SUPFAM" id="SSF55811">
    <property type="entry name" value="Nudix"/>
    <property type="match status" value="1"/>
</dbReference>
<accession>X1KH13</accession>
<evidence type="ECO:0000259" key="1">
    <source>
        <dbReference type="PROSITE" id="PS51462"/>
    </source>
</evidence>
<feature type="domain" description="Nudix hydrolase" evidence="1">
    <location>
        <begin position="1"/>
        <end position="92"/>
    </location>
</feature>
<name>X1KH13_9ZZZZ</name>
<dbReference type="AlphaFoldDB" id="X1KH13"/>